<dbReference type="EMBL" id="BSXW01000199">
    <property type="protein sequence ID" value="GMF14469.1"/>
    <property type="molecule type" value="Genomic_DNA"/>
</dbReference>
<name>A0A9W6THR3_9STRA</name>
<evidence type="ECO:0000313" key="2">
    <source>
        <dbReference type="Proteomes" id="UP001165083"/>
    </source>
</evidence>
<comment type="caution">
    <text evidence="1">The sequence shown here is derived from an EMBL/GenBank/DDBJ whole genome shotgun (WGS) entry which is preliminary data.</text>
</comment>
<evidence type="ECO:0000313" key="1">
    <source>
        <dbReference type="EMBL" id="GMF14469.1"/>
    </source>
</evidence>
<protein>
    <submittedName>
        <fullName evidence="1">Unnamed protein product</fullName>
    </submittedName>
</protein>
<proteinExistence type="predicted"/>
<accession>A0A9W6THR3</accession>
<organism evidence="1 2">
    <name type="scientific">Phytophthora lilii</name>
    <dbReference type="NCBI Taxonomy" id="2077276"/>
    <lineage>
        <taxon>Eukaryota</taxon>
        <taxon>Sar</taxon>
        <taxon>Stramenopiles</taxon>
        <taxon>Oomycota</taxon>
        <taxon>Peronosporomycetes</taxon>
        <taxon>Peronosporales</taxon>
        <taxon>Peronosporaceae</taxon>
        <taxon>Phytophthora</taxon>
    </lineage>
</organism>
<reference evidence="1" key="1">
    <citation type="submission" date="2023-04" db="EMBL/GenBank/DDBJ databases">
        <title>Phytophthora lilii NBRC 32176.</title>
        <authorList>
            <person name="Ichikawa N."/>
            <person name="Sato H."/>
            <person name="Tonouchi N."/>
        </authorList>
    </citation>
    <scope>NUCLEOTIDE SEQUENCE</scope>
    <source>
        <strain evidence="1">NBRC 32176</strain>
    </source>
</reference>
<keyword evidence="2" id="KW-1185">Reference proteome</keyword>
<sequence>MEKGTEKLLVSDVVQKLPGILRTGCQVSLPLVGNPSIPCYLKEDVLRAGTREKIVISLTDLAEEYPNFAIKWSSLNDLMDLDSIEDKSIDMGFDVTELDIKKPRRAMKVLTELFKDFLALEGKEFGRTELSIADQVSFDTFMGFILRRRAMKVTEWLRGILGDNLNETRNQLTKQ</sequence>
<gene>
    <name evidence="1" type="ORF">Plil01_000476400</name>
</gene>
<dbReference type="Proteomes" id="UP001165083">
    <property type="component" value="Unassembled WGS sequence"/>
</dbReference>
<dbReference type="OrthoDB" id="166993at2759"/>
<dbReference type="AlphaFoldDB" id="A0A9W6THR3"/>